<feature type="binding site" evidence="13">
    <location>
        <position position="288"/>
    </location>
    <ligand>
        <name>K(+)</name>
        <dbReference type="ChEBI" id="CHEBI:29103"/>
    </ligand>
</feature>
<dbReference type="KEGG" id="soy:115881072"/>
<comment type="cofactor">
    <cofactor evidence="13">
        <name>Mg(2+)</name>
        <dbReference type="ChEBI" id="CHEBI:18420"/>
    </cofactor>
    <text evidence="13">Requires a divalent cation, most likely magnesium in vivo, as an electrophilic catalyst to aid phosphoryl group transfer. It is the chelate of the metal and the nucleotide that is the actual substrate.</text>
</comment>
<name>A0A6J2XU32_SITOR</name>
<dbReference type="GO" id="GO:0005524">
    <property type="term" value="F:ATP binding"/>
    <property type="evidence" value="ECO:0007669"/>
    <property type="project" value="UniProtKB-UniRule"/>
</dbReference>
<evidence type="ECO:0000256" key="6">
    <source>
        <dbReference type="ARBA" id="ARBA00022723"/>
    </source>
</evidence>
<comment type="similarity">
    <text evidence="13">Belongs to the carbohydrate kinase PfkB family. Ribokinase subfamily.</text>
</comment>
<dbReference type="Pfam" id="PF00294">
    <property type="entry name" value="PfkB"/>
    <property type="match status" value="1"/>
</dbReference>
<feature type="active site" description="Proton acceptor" evidence="13">
    <location>
        <position position="254"/>
    </location>
</feature>
<feature type="binding site" evidence="13">
    <location>
        <position position="250"/>
    </location>
    <ligand>
        <name>K(+)</name>
        <dbReference type="ChEBI" id="CHEBI:29103"/>
    </ligand>
</feature>
<dbReference type="InterPro" id="IPR002139">
    <property type="entry name" value="Ribo/fructo_kinase"/>
</dbReference>
<dbReference type="OrthoDB" id="415590at2759"/>
<evidence type="ECO:0000256" key="7">
    <source>
        <dbReference type="ARBA" id="ARBA00022741"/>
    </source>
</evidence>
<dbReference type="GO" id="GO:0019303">
    <property type="term" value="P:D-ribose catabolic process"/>
    <property type="evidence" value="ECO:0007669"/>
    <property type="project" value="UniProtKB-UniRule"/>
</dbReference>
<evidence type="ECO:0000256" key="9">
    <source>
        <dbReference type="ARBA" id="ARBA00022840"/>
    </source>
</evidence>
<evidence type="ECO:0000256" key="5">
    <source>
        <dbReference type="ARBA" id="ARBA00022679"/>
    </source>
</evidence>
<dbReference type="GO" id="GO:0046872">
    <property type="term" value="F:metal ion binding"/>
    <property type="evidence" value="ECO:0007669"/>
    <property type="project" value="UniProtKB-KW"/>
</dbReference>
<dbReference type="InterPro" id="IPR011611">
    <property type="entry name" value="PfkB_dom"/>
</dbReference>
<proteinExistence type="inferred from homology"/>
<dbReference type="PANTHER" id="PTHR10584">
    <property type="entry name" value="SUGAR KINASE"/>
    <property type="match status" value="1"/>
</dbReference>
<dbReference type="EC" id="2.7.1.15" evidence="2 13"/>
<dbReference type="SUPFAM" id="SSF53613">
    <property type="entry name" value="Ribokinase-like"/>
    <property type="match status" value="1"/>
</dbReference>
<dbReference type="HAMAP" id="MF_01987">
    <property type="entry name" value="Ribokinase"/>
    <property type="match status" value="1"/>
</dbReference>
<evidence type="ECO:0000256" key="12">
    <source>
        <dbReference type="ARBA" id="ARBA00023277"/>
    </source>
</evidence>
<evidence type="ECO:0000313" key="15">
    <source>
        <dbReference type="Proteomes" id="UP000504635"/>
    </source>
</evidence>
<organism evidence="15 16">
    <name type="scientific">Sitophilus oryzae</name>
    <name type="common">Rice weevil</name>
    <name type="synonym">Curculio oryzae</name>
    <dbReference type="NCBI Taxonomy" id="7048"/>
    <lineage>
        <taxon>Eukaryota</taxon>
        <taxon>Metazoa</taxon>
        <taxon>Ecdysozoa</taxon>
        <taxon>Arthropoda</taxon>
        <taxon>Hexapoda</taxon>
        <taxon>Insecta</taxon>
        <taxon>Pterygota</taxon>
        <taxon>Neoptera</taxon>
        <taxon>Endopterygota</taxon>
        <taxon>Coleoptera</taxon>
        <taxon>Polyphaga</taxon>
        <taxon>Cucujiformia</taxon>
        <taxon>Curculionidae</taxon>
        <taxon>Dryophthorinae</taxon>
        <taxon>Sitophilus</taxon>
    </lineage>
</organism>
<feature type="binding site" evidence="13">
    <location>
        <position position="290"/>
    </location>
    <ligand>
        <name>K(+)</name>
        <dbReference type="ChEBI" id="CHEBI:29103"/>
    </ligand>
</feature>
<feature type="binding site" evidence="13">
    <location>
        <begin position="253"/>
        <end position="254"/>
    </location>
    <ligand>
        <name>ATP</name>
        <dbReference type="ChEBI" id="CHEBI:30616"/>
    </ligand>
</feature>
<comment type="pathway">
    <text evidence="13">Carbohydrate metabolism; D-ribose degradation; D-ribose 5-phosphate from beta-D-ribopyranose: step 2/2.</text>
</comment>
<keyword evidence="12 13" id="KW-0119">Carbohydrate metabolism</keyword>
<comment type="caution">
    <text evidence="13">Lacks conserved residue(s) required for the propagation of feature annotation.</text>
</comment>
<feature type="binding site" evidence="13">
    <location>
        <begin position="219"/>
        <end position="224"/>
    </location>
    <ligand>
        <name>ATP</name>
        <dbReference type="ChEBI" id="CHEBI:30616"/>
    </ligand>
</feature>
<keyword evidence="7 13" id="KW-0547">Nucleotide-binding</keyword>
<dbReference type="NCBIfam" id="TIGR02152">
    <property type="entry name" value="D_ribokin_bact"/>
    <property type="match status" value="1"/>
</dbReference>
<keyword evidence="8 13" id="KW-0418">Kinase</keyword>
<feature type="binding site" evidence="13">
    <location>
        <position position="254"/>
    </location>
    <ligand>
        <name>substrate</name>
    </ligand>
</feature>
<comment type="function">
    <text evidence="13">Catalyzes the phosphorylation of ribose at O-5 in a reaction requiring ATP and magnesium. The resulting D-ribose-5-phosphate can then be used either for sythesis of nucleotides, histidine, and tryptophan, or as a component of the pentose phosphate pathway.</text>
</comment>
<dbReference type="GO" id="GO:0005634">
    <property type="term" value="C:nucleus"/>
    <property type="evidence" value="ECO:0007669"/>
    <property type="project" value="UniProtKB-SubCell"/>
</dbReference>
<keyword evidence="5 13" id="KW-0808">Transferase</keyword>
<dbReference type="AlphaFoldDB" id="A0A6J2XU32"/>
<comment type="activity regulation">
    <text evidence="13">Activated by a monovalent cation that binds near, but not in, the active site. The most likely occupant of the site in vivo is potassium. Ion binding induces a conformational change that may alter substrate affinity.</text>
</comment>
<feature type="binding site" evidence="13">
    <location>
        <position position="183"/>
    </location>
    <ligand>
        <name>ATP</name>
        <dbReference type="ChEBI" id="CHEBI:30616"/>
    </ligand>
</feature>
<evidence type="ECO:0000256" key="1">
    <source>
        <dbReference type="ARBA" id="ARBA00005380"/>
    </source>
</evidence>
<dbReference type="PANTHER" id="PTHR10584:SF166">
    <property type="entry name" value="RIBOKINASE"/>
    <property type="match status" value="1"/>
</dbReference>
<comment type="subcellular location">
    <subcellularLocation>
        <location evidence="13">Cytoplasm</location>
    </subcellularLocation>
    <subcellularLocation>
        <location evidence="13">Nucleus</location>
    </subcellularLocation>
</comment>
<evidence type="ECO:0000256" key="3">
    <source>
        <dbReference type="ARBA" id="ARBA00016943"/>
    </source>
</evidence>
<keyword evidence="15" id="KW-1185">Reference proteome</keyword>
<comment type="similarity">
    <text evidence="1">Belongs to the carbohydrate kinase pfkB family.</text>
</comment>
<evidence type="ECO:0000256" key="4">
    <source>
        <dbReference type="ARBA" id="ARBA00022490"/>
    </source>
</evidence>
<feature type="binding site" evidence="13">
    <location>
        <position position="294"/>
    </location>
    <ligand>
        <name>K(+)</name>
        <dbReference type="ChEBI" id="CHEBI:29103"/>
    </ligand>
</feature>
<protein>
    <recommendedName>
        <fullName evidence="3 13">Ribokinase</fullName>
        <shortName evidence="13">RK</shortName>
        <ecNumber evidence="2 13">2.7.1.15</ecNumber>
    </recommendedName>
</protein>
<dbReference type="InterPro" id="IPR002173">
    <property type="entry name" value="Carboh/pur_kinase_PfkB_CS"/>
</dbReference>
<feature type="domain" description="Carbohydrate kinase PfkB" evidence="14">
    <location>
        <begin position="3"/>
        <end position="295"/>
    </location>
</feature>
<feature type="binding site" evidence="13">
    <location>
        <begin position="12"/>
        <end position="14"/>
    </location>
    <ligand>
        <name>substrate</name>
    </ligand>
</feature>
<dbReference type="GO" id="GO:0004747">
    <property type="term" value="F:ribokinase activity"/>
    <property type="evidence" value="ECO:0007669"/>
    <property type="project" value="UniProtKB-UniRule"/>
</dbReference>
<gene>
    <name evidence="16" type="primary">LOC115881072</name>
</gene>
<evidence type="ECO:0000256" key="2">
    <source>
        <dbReference type="ARBA" id="ARBA00012035"/>
    </source>
</evidence>
<feature type="binding site" evidence="13">
    <location>
        <position position="285"/>
    </location>
    <ligand>
        <name>K(+)</name>
        <dbReference type="ChEBI" id="CHEBI:29103"/>
    </ligand>
</feature>
<feature type="binding site" evidence="13">
    <location>
        <position position="141"/>
    </location>
    <ligand>
        <name>substrate</name>
    </ligand>
</feature>
<evidence type="ECO:0000259" key="14">
    <source>
        <dbReference type="Pfam" id="PF00294"/>
    </source>
</evidence>
<evidence type="ECO:0000256" key="10">
    <source>
        <dbReference type="ARBA" id="ARBA00022842"/>
    </source>
</evidence>
<dbReference type="InterPro" id="IPR029056">
    <property type="entry name" value="Ribokinase-like"/>
</dbReference>
<dbReference type="FunFam" id="3.40.1190.20:FF:000010">
    <property type="entry name" value="Ribokinase"/>
    <property type="match status" value="1"/>
</dbReference>
<accession>A0A6J2XU32</accession>
<keyword evidence="6 13" id="KW-0479">Metal-binding</keyword>
<comment type="catalytic activity">
    <reaction evidence="13">
        <text>D-ribose + ATP = D-ribose 5-phosphate + ADP + H(+)</text>
        <dbReference type="Rhea" id="RHEA:13697"/>
        <dbReference type="ChEBI" id="CHEBI:15378"/>
        <dbReference type="ChEBI" id="CHEBI:30616"/>
        <dbReference type="ChEBI" id="CHEBI:47013"/>
        <dbReference type="ChEBI" id="CHEBI:78346"/>
        <dbReference type="ChEBI" id="CHEBI:456216"/>
        <dbReference type="EC" id="2.7.1.15"/>
    </reaction>
</comment>
<keyword evidence="13" id="KW-0539">Nucleus</keyword>
<dbReference type="FunCoup" id="A0A6J2XU32">
    <property type="interactions" value="677"/>
</dbReference>
<dbReference type="GO" id="GO:0005829">
    <property type="term" value="C:cytosol"/>
    <property type="evidence" value="ECO:0007669"/>
    <property type="project" value="TreeGrafter"/>
</dbReference>
<dbReference type="RefSeq" id="XP_030754295.1">
    <property type="nucleotide sequence ID" value="XM_030898435.1"/>
</dbReference>
<feature type="binding site" evidence="13">
    <location>
        <position position="248"/>
    </location>
    <ligand>
        <name>K(+)</name>
        <dbReference type="ChEBI" id="CHEBI:29103"/>
    </ligand>
</feature>
<feature type="binding site" evidence="13">
    <location>
        <begin position="40"/>
        <end position="44"/>
    </location>
    <ligand>
        <name>substrate</name>
    </ligand>
</feature>
<keyword evidence="9 13" id="KW-0067">ATP-binding</keyword>
<dbReference type="GeneID" id="115881072"/>
<reference evidence="16" key="1">
    <citation type="submission" date="2025-08" db="UniProtKB">
        <authorList>
            <consortium name="RefSeq"/>
        </authorList>
    </citation>
    <scope>IDENTIFICATION</scope>
    <source>
        <tissue evidence="16">Gonads</tissue>
    </source>
</reference>
<keyword evidence="4 13" id="KW-0963">Cytoplasm</keyword>
<dbReference type="CDD" id="cd01174">
    <property type="entry name" value="ribokinase"/>
    <property type="match status" value="1"/>
</dbReference>
<dbReference type="PROSITE" id="PS00584">
    <property type="entry name" value="PFKB_KINASES_2"/>
    <property type="match status" value="1"/>
</dbReference>
<evidence type="ECO:0000256" key="13">
    <source>
        <dbReference type="HAMAP-Rule" id="MF_03215"/>
    </source>
</evidence>
<sequence length="307" mass="31987">MSSKIVVVGSCMIDFVSYASRLPTAGETIHGDKFVTNFGGKGANQCVAAAKLGADTTLVARVGNDIWGEKYIDNLDSAGVNTEFVLITPNSSSGIAQINVAESGENQIVIVAGANKQLSVSDIEDAKKSISSAEVLIMQLETPPETAIRAMELCTGISILNGAPALSTYDPKLLTLPTIFCINETEASIFTGLPVNNTGDAEKAAIDLVTKGCKSVLITLGEQGAVYHSGDCGCKVLKIESPKVKSLDTTGAGDAFIGALAYFIGAKKVSMEKAIRAACFVAADSVTKLGTQMSFPGPEILKKIDLL</sequence>
<dbReference type="Proteomes" id="UP000504635">
    <property type="component" value="Unplaced"/>
</dbReference>
<evidence type="ECO:0000313" key="16">
    <source>
        <dbReference type="RefSeq" id="XP_030754295.1"/>
    </source>
</evidence>
<dbReference type="UniPathway" id="UPA00916">
    <property type="reaction ID" value="UER00889"/>
</dbReference>
<evidence type="ECO:0000256" key="8">
    <source>
        <dbReference type="ARBA" id="ARBA00022777"/>
    </source>
</evidence>
<comment type="subunit">
    <text evidence="13">Homodimer.</text>
</comment>
<dbReference type="InParanoid" id="A0A6J2XU32"/>
<keyword evidence="11 13" id="KW-0630">Potassium</keyword>
<keyword evidence="10 13" id="KW-0460">Magnesium</keyword>
<dbReference type="Gene3D" id="3.40.1190.20">
    <property type="match status" value="1"/>
</dbReference>
<dbReference type="PRINTS" id="PR00990">
    <property type="entry name" value="RIBOKINASE"/>
</dbReference>
<dbReference type="InterPro" id="IPR011877">
    <property type="entry name" value="Ribokinase"/>
</dbReference>
<evidence type="ECO:0000256" key="11">
    <source>
        <dbReference type="ARBA" id="ARBA00022958"/>
    </source>
</evidence>